<sequence>MLQPVHRVDGVKEFFISERFIQSEQWNTLLRQNPSWPQIVRKHNYTKDYIKYNGDEWGRDLINNLSFSDIIHVTHQRALLSIIRDGGFIPGLKKIPDCTLDSFVWFGLKIGQEAVDALRDYYTMQCRMEKCDISGELGSGDNFHDINCRNIVNSPCFEPMSRYGEFKLTFEIQNVINAYSQQFCHRTKPDLRILGTFIYKMEIMHTVLVCPPGTPGTSKYPLLDQSQTPVICEDPEKEGTFIWRPDSTGDKDNADIDHMKRKPFRRWEHVTFAFYVPAGSIFKLDHVSSHISVCIYLNPIERYKTYFIDDTIQTFLAKVSEESSIETRRWMVNILIRSIRGYLDEEKVFENMNISYMYRLVDLDTAVDRVEQLLEGKEFDWSPLFEWIKAEQPTKNKAVIVCILKYLKNQNEKCHIRLRIQDV</sequence>
<keyword evidence="2" id="KW-1185">Reference proteome</keyword>
<protein>
    <submittedName>
        <fullName evidence="1">Uncharacterized protein</fullName>
    </submittedName>
</protein>
<reference evidence="1 2" key="1">
    <citation type="submission" date="2024-11" db="EMBL/GenBank/DDBJ databases">
        <title>Chromosome-level genome assembly of the freshwater bivalve Anodonta woodiana.</title>
        <authorList>
            <person name="Chen X."/>
        </authorList>
    </citation>
    <scope>NUCLEOTIDE SEQUENCE [LARGE SCALE GENOMIC DNA]</scope>
    <source>
        <strain evidence="1">MN2024</strain>
        <tissue evidence="1">Gills</tissue>
    </source>
</reference>
<evidence type="ECO:0000313" key="2">
    <source>
        <dbReference type="Proteomes" id="UP001634394"/>
    </source>
</evidence>
<dbReference type="AlphaFoldDB" id="A0ABD3WXM1"/>
<dbReference type="Proteomes" id="UP001634394">
    <property type="component" value="Unassembled WGS sequence"/>
</dbReference>
<accession>A0ABD3WXM1</accession>
<dbReference type="EMBL" id="JBJQND010000004">
    <property type="protein sequence ID" value="KAL3878111.1"/>
    <property type="molecule type" value="Genomic_DNA"/>
</dbReference>
<name>A0ABD3WXM1_SINWO</name>
<gene>
    <name evidence="1" type="ORF">ACJMK2_030483</name>
</gene>
<organism evidence="1 2">
    <name type="scientific">Sinanodonta woodiana</name>
    <name type="common">Chinese pond mussel</name>
    <name type="synonym">Anodonta woodiana</name>
    <dbReference type="NCBI Taxonomy" id="1069815"/>
    <lineage>
        <taxon>Eukaryota</taxon>
        <taxon>Metazoa</taxon>
        <taxon>Spiralia</taxon>
        <taxon>Lophotrochozoa</taxon>
        <taxon>Mollusca</taxon>
        <taxon>Bivalvia</taxon>
        <taxon>Autobranchia</taxon>
        <taxon>Heteroconchia</taxon>
        <taxon>Palaeoheterodonta</taxon>
        <taxon>Unionida</taxon>
        <taxon>Unionoidea</taxon>
        <taxon>Unionidae</taxon>
        <taxon>Unioninae</taxon>
        <taxon>Sinanodonta</taxon>
    </lineage>
</organism>
<comment type="caution">
    <text evidence="1">The sequence shown here is derived from an EMBL/GenBank/DDBJ whole genome shotgun (WGS) entry which is preliminary data.</text>
</comment>
<proteinExistence type="predicted"/>
<evidence type="ECO:0000313" key="1">
    <source>
        <dbReference type="EMBL" id="KAL3878111.1"/>
    </source>
</evidence>